<evidence type="ECO:0000313" key="11">
    <source>
        <dbReference type="EMBL" id="KRR27123.1"/>
    </source>
</evidence>
<keyword evidence="6 9" id="KW-1133">Transmembrane helix</keyword>
<dbReference type="Proteomes" id="UP000051660">
    <property type="component" value="Unassembled WGS sequence"/>
</dbReference>
<protein>
    <submittedName>
        <fullName evidence="11">Glycosyltransferase</fullName>
    </submittedName>
</protein>
<gene>
    <name evidence="11" type="ORF">CQ14_34045</name>
</gene>
<dbReference type="PANTHER" id="PTHR48090:SF1">
    <property type="entry name" value="PROPHAGE BACTOPRENOL GLUCOSYL TRANSFERASE HOMOLOG"/>
    <property type="match status" value="1"/>
</dbReference>
<keyword evidence="3" id="KW-0328">Glycosyltransferase</keyword>
<dbReference type="AlphaFoldDB" id="A0A0R3NB60"/>
<comment type="subcellular location">
    <subcellularLocation>
        <location evidence="1">Cell membrane</location>
        <topology evidence="1">Multi-pass membrane protein</topology>
    </subcellularLocation>
</comment>
<name>A0A0R3NB60_9BRAD</name>
<evidence type="ECO:0000313" key="12">
    <source>
        <dbReference type="Proteomes" id="UP000051660"/>
    </source>
</evidence>
<keyword evidence="7 9" id="KW-0472">Membrane</keyword>
<dbReference type="SUPFAM" id="SSF53448">
    <property type="entry name" value="Nucleotide-diphospho-sugar transferases"/>
    <property type="match status" value="1"/>
</dbReference>
<reference evidence="11 12" key="1">
    <citation type="submission" date="2014-03" db="EMBL/GenBank/DDBJ databases">
        <title>Bradyrhizobium valentinum sp. nov., isolated from effective nodules of Lupinus mariae-josephae, a lupine endemic of basic-lime soils in Eastern Spain.</title>
        <authorList>
            <person name="Duran D."/>
            <person name="Rey L."/>
            <person name="Navarro A."/>
            <person name="Busquets A."/>
            <person name="Imperial J."/>
            <person name="Ruiz-Argueso T."/>
        </authorList>
    </citation>
    <scope>NUCLEOTIDE SEQUENCE [LARGE SCALE GENOMIC DNA]</scope>
    <source>
        <strain evidence="11 12">CCBAU 23086</strain>
    </source>
</reference>
<dbReference type="EMBL" id="LLYB01000037">
    <property type="protein sequence ID" value="KRR27123.1"/>
    <property type="molecule type" value="Genomic_DNA"/>
</dbReference>
<dbReference type="GO" id="GO:0016757">
    <property type="term" value="F:glycosyltransferase activity"/>
    <property type="evidence" value="ECO:0007669"/>
    <property type="project" value="UniProtKB-KW"/>
</dbReference>
<organism evidence="11 12">
    <name type="scientific">Bradyrhizobium lablabi</name>
    <dbReference type="NCBI Taxonomy" id="722472"/>
    <lineage>
        <taxon>Bacteria</taxon>
        <taxon>Pseudomonadati</taxon>
        <taxon>Pseudomonadota</taxon>
        <taxon>Alphaproteobacteria</taxon>
        <taxon>Hyphomicrobiales</taxon>
        <taxon>Nitrobacteraceae</taxon>
        <taxon>Bradyrhizobium</taxon>
    </lineage>
</organism>
<evidence type="ECO:0000256" key="7">
    <source>
        <dbReference type="ARBA" id="ARBA00023136"/>
    </source>
</evidence>
<dbReference type="InterPro" id="IPR001173">
    <property type="entry name" value="Glyco_trans_2-like"/>
</dbReference>
<dbReference type="Pfam" id="PF00535">
    <property type="entry name" value="Glycos_transf_2"/>
    <property type="match status" value="1"/>
</dbReference>
<evidence type="ECO:0000259" key="10">
    <source>
        <dbReference type="Pfam" id="PF00535"/>
    </source>
</evidence>
<evidence type="ECO:0000256" key="1">
    <source>
        <dbReference type="ARBA" id="ARBA00004651"/>
    </source>
</evidence>
<keyword evidence="2" id="KW-1003">Cell membrane</keyword>
<evidence type="ECO:0000256" key="2">
    <source>
        <dbReference type="ARBA" id="ARBA00022475"/>
    </source>
</evidence>
<evidence type="ECO:0000256" key="8">
    <source>
        <dbReference type="ARBA" id="ARBA00038152"/>
    </source>
</evidence>
<accession>A0A0R3NB60</accession>
<dbReference type="FunFam" id="3.90.550.10:FF:000079">
    <property type="entry name" value="Probable glycosyl transferase"/>
    <property type="match status" value="1"/>
</dbReference>
<evidence type="ECO:0000256" key="9">
    <source>
        <dbReference type="SAM" id="Phobius"/>
    </source>
</evidence>
<sequence length="348" mass="39055">MFLSIVVPCYNEEEGLREFHYQMTSAARALCGQRFELILVDDGSTDDTWKLINQLSGEDRNVVAVRLSRNHGHQLALTAGLSTVRGDLVLVIDADLQDPPELLTPMYEMMARENADVVYGLRRSRGGETRFKKKSAEAFYRLLARITRVQIPVDTGDFRLMSRRISDQLVQMPEHDRFIRGMVAWLGYKQVAYEYDRNPRHAGTTKYPLAKMIGFAADALISFSMVPLRIATYVGALLTTVLTFVGIGAVISWILSGTVPGWTSLTLLVVMISSVQLLVLGLIGEYIGRLYIQSKNRPLFVISHIHRRGRLPHHTTDGEDRVEQASFKTLLAQSGPNARSHVYDEASS</sequence>
<comment type="caution">
    <text evidence="11">The sequence shown here is derived from an EMBL/GenBank/DDBJ whole genome shotgun (WGS) entry which is preliminary data.</text>
</comment>
<keyword evidence="4 11" id="KW-0808">Transferase</keyword>
<dbReference type="CDD" id="cd04187">
    <property type="entry name" value="DPM1_like_bac"/>
    <property type="match status" value="1"/>
</dbReference>
<feature type="transmembrane region" description="Helical" evidence="9">
    <location>
        <begin position="267"/>
        <end position="287"/>
    </location>
</feature>
<dbReference type="GO" id="GO:0005886">
    <property type="term" value="C:plasma membrane"/>
    <property type="evidence" value="ECO:0007669"/>
    <property type="project" value="UniProtKB-SubCell"/>
</dbReference>
<proteinExistence type="inferred from homology"/>
<dbReference type="OrthoDB" id="9807795at2"/>
<evidence type="ECO:0000256" key="6">
    <source>
        <dbReference type="ARBA" id="ARBA00022989"/>
    </source>
</evidence>
<dbReference type="Gene3D" id="3.90.550.10">
    <property type="entry name" value="Spore Coat Polysaccharide Biosynthesis Protein SpsA, Chain A"/>
    <property type="match status" value="1"/>
</dbReference>
<comment type="similarity">
    <text evidence="8">Belongs to the glycosyltransferase 2 family. GtrB subfamily.</text>
</comment>
<feature type="transmembrane region" description="Helical" evidence="9">
    <location>
        <begin position="230"/>
        <end position="255"/>
    </location>
</feature>
<evidence type="ECO:0000256" key="3">
    <source>
        <dbReference type="ARBA" id="ARBA00022676"/>
    </source>
</evidence>
<evidence type="ECO:0000256" key="4">
    <source>
        <dbReference type="ARBA" id="ARBA00022679"/>
    </source>
</evidence>
<keyword evidence="5 9" id="KW-0812">Transmembrane</keyword>
<dbReference type="RefSeq" id="WP_057856583.1">
    <property type="nucleotide sequence ID" value="NZ_LLYB01000037.1"/>
</dbReference>
<evidence type="ECO:0000256" key="5">
    <source>
        <dbReference type="ARBA" id="ARBA00022692"/>
    </source>
</evidence>
<dbReference type="PANTHER" id="PTHR48090">
    <property type="entry name" value="UNDECAPRENYL-PHOSPHATE 4-DEOXY-4-FORMAMIDO-L-ARABINOSE TRANSFERASE-RELATED"/>
    <property type="match status" value="1"/>
</dbReference>
<dbReference type="InterPro" id="IPR029044">
    <property type="entry name" value="Nucleotide-diphossugar_trans"/>
</dbReference>
<dbReference type="InterPro" id="IPR050256">
    <property type="entry name" value="Glycosyltransferase_2"/>
</dbReference>
<feature type="domain" description="Glycosyltransferase 2-like" evidence="10">
    <location>
        <begin position="4"/>
        <end position="168"/>
    </location>
</feature>